<gene>
    <name evidence="1" type="ORF">Tci_890661</name>
</gene>
<protein>
    <submittedName>
        <fullName evidence="1">Uncharacterized protein</fullName>
    </submittedName>
</protein>
<dbReference type="EMBL" id="BKCJ011309131">
    <property type="protein sequence ID" value="GFD18692.1"/>
    <property type="molecule type" value="Genomic_DNA"/>
</dbReference>
<reference evidence="1" key="1">
    <citation type="journal article" date="2019" name="Sci. Rep.">
        <title>Draft genome of Tanacetum cinerariifolium, the natural source of mosquito coil.</title>
        <authorList>
            <person name="Yamashiro T."/>
            <person name="Shiraishi A."/>
            <person name="Satake H."/>
            <person name="Nakayama K."/>
        </authorList>
    </citation>
    <scope>NUCLEOTIDE SEQUENCE</scope>
</reference>
<sequence>APPRRWRPFCRSQPATAAAAAGEAAAVAVVPVVVAGVSGGGIDGWWQWGLAVMAGVNWWRQ</sequence>
<organism evidence="1">
    <name type="scientific">Tanacetum cinerariifolium</name>
    <name type="common">Dalmatian daisy</name>
    <name type="synonym">Chrysanthemum cinerariifolium</name>
    <dbReference type="NCBI Taxonomy" id="118510"/>
    <lineage>
        <taxon>Eukaryota</taxon>
        <taxon>Viridiplantae</taxon>
        <taxon>Streptophyta</taxon>
        <taxon>Embryophyta</taxon>
        <taxon>Tracheophyta</taxon>
        <taxon>Spermatophyta</taxon>
        <taxon>Magnoliopsida</taxon>
        <taxon>eudicotyledons</taxon>
        <taxon>Gunneridae</taxon>
        <taxon>Pentapetalae</taxon>
        <taxon>asterids</taxon>
        <taxon>campanulids</taxon>
        <taxon>Asterales</taxon>
        <taxon>Asteraceae</taxon>
        <taxon>Asteroideae</taxon>
        <taxon>Anthemideae</taxon>
        <taxon>Anthemidinae</taxon>
        <taxon>Tanacetum</taxon>
    </lineage>
</organism>
<accession>A0A699U706</accession>
<proteinExistence type="predicted"/>
<name>A0A699U706_TANCI</name>
<evidence type="ECO:0000313" key="1">
    <source>
        <dbReference type="EMBL" id="GFD18692.1"/>
    </source>
</evidence>
<comment type="caution">
    <text evidence="1">The sequence shown here is derived from an EMBL/GenBank/DDBJ whole genome shotgun (WGS) entry which is preliminary data.</text>
</comment>
<dbReference type="AlphaFoldDB" id="A0A699U706"/>
<feature type="non-terminal residue" evidence="1">
    <location>
        <position position="1"/>
    </location>
</feature>